<dbReference type="AlphaFoldDB" id="A0A3N1P652"/>
<comment type="subcellular location">
    <subcellularLocation>
        <location evidence="1">Cell membrane</location>
        <topology evidence="1">Multi-pass membrane protein</topology>
    </subcellularLocation>
</comment>
<dbReference type="PANTHER" id="PTHR30619">
    <property type="entry name" value="DNA INTERNALIZATION/COMPETENCE PROTEIN COMEC/REC2"/>
    <property type="match status" value="1"/>
</dbReference>
<evidence type="ECO:0000256" key="6">
    <source>
        <dbReference type="SAM" id="Phobius"/>
    </source>
</evidence>
<comment type="caution">
    <text evidence="8">The sequence shown here is derived from an EMBL/GenBank/DDBJ whole genome shotgun (WGS) entry which is preliminary data.</text>
</comment>
<feature type="transmembrane region" description="Helical" evidence="6">
    <location>
        <begin position="58"/>
        <end position="74"/>
    </location>
</feature>
<dbReference type="SUPFAM" id="SSF56281">
    <property type="entry name" value="Metallo-hydrolase/oxidoreductase"/>
    <property type="match status" value="1"/>
</dbReference>
<dbReference type="NCBIfam" id="TIGR00361">
    <property type="entry name" value="ComEC_Rec2"/>
    <property type="match status" value="1"/>
</dbReference>
<evidence type="ECO:0000313" key="8">
    <source>
        <dbReference type="EMBL" id="ROQ20296.1"/>
    </source>
</evidence>
<feature type="transmembrane region" description="Helical" evidence="6">
    <location>
        <begin position="346"/>
        <end position="365"/>
    </location>
</feature>
<organism evidence="8 9">
    <name type="scientific">Marinimicrobium koreense</name>
    <dbReference type="NCBI Taxonomy" id="306545"/>
    <lineage>
        <taxon>Bacteria</taxon>
        <taxon>Pseudomonadati</taxon>
        <taxon>Pseudomonadota</taxon>
        <taxon>Gammaproteobacteria</taxon>
        <taxon>Cellvibrionales</taxon>
        <taxon>Cellvibrionaceae</taxon>
        <taxon>Marinimicrobium</taxon>
    </lineage>
</organism>
<dbReference type="InterPro" id="IPR025405">
    <property type="entry name" value="DUF4131"/>
</dbReference>
<keyword evidence="2" id="KW-1003">Cell membrane</keyword>
<feature type="transmembrane region" description="Helical" evidence="6">
    <location>
        <begin position="30"/>
        <end position="52"/>
    </location>
</feature>
<feature type="transmembrane region" description="Helical" evidence="6">
    <location>
        <begin position="468"/>
        <end position="487"/>
    </location>
</feature>
<dbReference type="InterPro" id="IPR004797">
    <property type="entry name" value="Competence_ComEC/Rec2"/>
</dbReference>
<dbReference type="RefSeq" id="WP_170162851.1">
    <property type="nucleotide sequence ID" value="NZ_RJUK01000001.1"/>
</dbReference>
<dbReference type="InterPro" id="IPR035681">
    <property type="entry name" value="ComA-like_MBL"/>
</dbReference>
<dbReference type="PANTHER" id="PTHR30619:SF1">
    <property type="entry name" value="RECOMBINATION PROTEIN 2"/>
    <property type="match status" value="1"/>
</dbReference>
<dbReference type="Gene3D" id="3.60.15.10">
    <property type="entry name" value="Ribonuclease Z/Hydroxyacylglutathione hydrolase-like"/>
    <property type="match status" value="1"/>
</dbReference>
<dbReference type="Pfam" id="PF13567">
    <property type="entry name" value="DUF4131"/>
    <property type="match status" value="1"/>
</dbReference>
<evidence type="ECO:0000256" key="2">
    <source>
        <dbReference type="ARBA" id="ARBA00022475"/>
    </source>
</evidence>
<keyword evidence="5 6" id="KW-0472">Membrane</keyword>
<gene>
    <name evidence="8" type="ORF">EDC38_0897</name>
</gene>
<evidence type="ECO:0000259" key="7">
    <source>
        <dbReference type="SMART" id="SM00849"/>
    </source>
</evidence>
<sequence>MTSQGAPTVQSPGRQALVKSVHRLLKRRRLAFSLNAALLSASLGIILASQSARLPPPFALWLSAPLIACLFWRAPRWRQCVAFVLLGLFWGVLFGHWQLDHRLPPSFSGDEIRVQGTLVGLPDHDARRERIRLRVEQVESVEGDPLALPLRYILVSWYGGPPLHAGERWQLKLRVKPPRGFVNPGGFDYQLWLMRQGVDATAYVRESADNRRLSAPAAGSLSHWRERVRRWLDHHPSGVAHRDLMLALLIGDRSTLSPERWTRLQRTGTNHLLAISGLHVGMVALAGLWLGGILGRGLNALCHRIPASAVGQVFALGFALFYSALAGFSIPTQRALIMIGVVQWVLLRRGSLPASTGLLLAWVAVLVRDPLAPYDTGFWLSFSAVAVLMLALGGRRRAGAQWWGQTVVRSQWAVFLGLMVPLLILVHGVSLVAPIGNLLAIPLVTLMVVPWLLVALLLGALWPWASDLSLVVADLGLSALLAWLEWLEDAAPMTLFQAALSWPALALAGLATLLMLLPRGLPGRWLGYPGIVLALLLPGPPVPPLRVTFLEVGQGLAVAVQTPDYRLVYDTGPTYSERLDAGSGVIVPYWRQLGVHQLDAVVVSHRHDDHSGGLSSVLKSLPTEALWVGDATLSTSKLGRDCHQRASWQWNQVKFRFLHGGFPAQVNGNNRSCVLEIEYAGQRLLLTGDIEREVEWRLVGRDQLNGSIDVLQVPHHGAITSSSIEWVEQTRPARAVVSAAFQGRHGHPNETVVERYRSRGAEVLNTASLGAIVFEWDEQGRRTERYARYAPRRWWYE</sequence>
<evidence type="ECO:0000256" key="4">
    <source>
        <dbReference type="ARBA" id="ARBA00022989"/>
    </source>
</evidence>
<dbReference type="SMART" id="SM00849">
    <property type="entry name" value="Lactamase_B"/>
    <property type="match status" value="1"/>
</dbReference>
<evidence type="ECO:0000313" key="9">
    <source>
        <dbReference type="Proteomes" id="UP000273643"/>
    </source>
</evidence>
<keyword evidence="9" id="KW-1185">Reference proteome</keyword>
<dbReference type="InterPro" id="IPR036866">
    <property type="entry name" value="RibonucZ/Hydroxyglut_hydro"/>
</dbReference>
<feature type="transmembrane region" description="Helical" evidence="6">
    <location>
        <begin position="499"/>
        <end position="517"/>
    </location>
</feature>
<feature type="transmembrane region" description="Helical" evidence="6">
    <location>
        <begin position="272"/>
        <end position="293"/>
    </location>
</feature>
<dbReference type="InterPro" id="IPR001279">
    <property type="entry name" value="Metallo-B-lactamas"/>
</dbReference>
<dbReference type="InterPro" id="IPR004477">
    <property type="entry name" value="ComEC_N"/>
</dbReference>
<keyword evidence="4 6" id="KW-1133">Transmembrane helix</keyword>
<feature type="transmembrane region" description="Helical" evidence="6">
    <location>
        <begin position="371"/>
        <end position="392"/>
    </location>
</feature>
<evidence type="ECO:0000256" key="1">
    <source>
        <dbReference type="ARBA" id="ARBA00004651"/>
    </source>
</evidence>
<name>A0A3N1P652_9GAMM</name>
<evidence type="ECO:0000256" key="5">
    <source>
        <dbReference type="ARBA" id="ARBA00023136"/>
    </source>
</evidence>
<feature type="domain" description="Metallo-beta-lactamase" evidence="7">
    <location>
        <begin position="554"/>
        <end position="741"/>
    </location>
</feature>
<dbReference type="GO" id="GO:0030420">
    <property type="term" value="P:establishment of competence for transformation"/>
    <property type="evidence" value="ECO:0007669"/>
    <property type="project" value="InterPro"/>
</dbReference>
<dbReference type="GO" id="GO:0005886">
    <property type="term" value="C:plasma membrane"/>
    <property type="evidence" value="ECO:0007669"/>
    <property type="project" value="UniProtKB-SubCell"/>
</dbReference>
<feature type="transmembrane region" description="Helical" evidence="6">
    <location>
        <begin position="305"/>
        <end position="325"/>
    </location>
</feature>
<keyword evidence="3 6" id="KW-0812">Transmembrane</keyword>
<evidence type="ECO:0000256" key="3">
    <source>
        <dbReference type="ARBA" id="ARBA00022692"/>
    </source>
</evidence>
<accession>A0A3N1P652</accession>
<dbReference type="CDD" id="cd07731">
    <property type="entry name" value="ComA-like_MBL-fold"/>
    <property type="match status" value="1"/>
</dbReference>
<dbReference type="InterPro" id="IPR052159">
    <property type="entry name" value="Competence_DNA_uptake"/>
</dbReference>
<dbReference type="Pfam" id="PF00753">
    <property type="entry name" value="Lactamase_B"/>
    <property type="match status" value="1"/>
</dbReference>
<protein>
    <submittedName>
        <fullName evidence="8">Competence protein ComEC</fullName>
    </submittedName>
</protein>
<dbReference type="NCBIfam" id="TIGR00360">
    <property type="entry name" value="ComEC_N-term"/>
    <property type="match status" value="1"/>
</dbReference>
<proteinExistence type="predicted"/>
<reference evidence="8 9" key="1">
    <citation type="submission" date="2018-11" db="EMBL/GenBank/DDBJ databases">
        <title>Genomic Encyclopedia of Type Strains, Phase IV (KMG-IV): sequencing the most valuable type-strain genomes for metagenomic binning, comparative biology and taxonomic classification.</title>
        <authorList>
            <person name="Goeker M."/>
        </authorList>
    </citation>
    <scope>NUCLEOTIDE SEQUENCE [LARGE SCALE GENOMIC DNA]</scope>
    <source>
        <strain evidence="8 9">DSM 16974</strain>
    </source>
</reference>
<feature type="transmembrane region" description="Helical" evidence="6">
    <location>
        <begin position="439"/>
        <end position="461"/>
    </location>
</feature>
<dbReference type="Pfam" id="PF03772">
    <property type="entry name" value="Competence"/>
    <property type="match status" value="1"/>
</dbReference>
<dbReference type="Proteomes" id="UP000273643">
    <property type="component" value="Unassembled WGS sequence"/>
</dbReference>
<feature type="transmembrane region" description="Helical" evidence="6">
    <location>
        <begin position="412"/>
        <end position="433"/>
    </location>
</feature>
<dbReference type="EMBL" id="RJUK01000001">
    <property type="protein sequence ID" value="ROQ20296.1"/>
    <property type="molecule type" value="Genomic_DNA"/>
</dbReference>